<feature type="region of interest" description="Disordered" evidence="1">
    <location>
        <begin position="38"/>
        <end position="63"/>
    </location>
</feature>
<protein>
    <submittedName>
        <fullName evidence="3">Uncharacterized protein</fullName>
    </submittedName>
</protein>
<name>A0A6M3JZF7_9ZZZZ</name>
<organism evidence="3">
    <name type="scientific">viral metagenome</name>
    <dbReference type="NCBI Taxonomy" id="1070528"/>
    <lineage>
        <taxon>unclassified sequences</taxon>
        <taxon>metagenomes</taxon>
        <taxon>organismal metagenomes</taxon>
    </lineage>
</organism>
<gene>
    <name evidence="3" type="ORF">MM415A01947_0005</name>
    <name evidence="2" type="ORF">MM415B01923_0005</name>
</gene>
<reference evidence="3" key="1">
    <citation type="submission" date="2020-03" db="EMBL/GenBank/DDBJ databases">
        <title>The deep terrestrial virosphere.</title>
        <authorList>
            <person name="Holmfeldt K."/>
            <person name="Nilsson E."/>
            <person name="Simone D."/>
            <person name="Lopez-Fernandez M."/>
            <person name="Wu X."/>
            <person name="de Brujin I."/>
            <person name="Lundin D."/>
            <person name="Andersson A."/>
            <person name="Bertilsson S."/>
            <person name="Dopson M."/>
        </authorList>
    </citation>
    <scope>NUCLEOTIDE SEQUENCE</scope>
    <source>
        <strain evidence="3">MM415A01947</strain>
        <strain evidence="2">MM415B01923</strain>
    </source>
</reference>
<evidence type="ECO:0000313" key="2">
    <source>
        <dbReference type="EMBL" id="QJA56141.1"/>
    </source>
</evidence>
<accession>A0A6M3JZF7</accession>
<dbReference type="EMBL" id="MT142116">
    <property type="protein sequence ID" value="QJA74711.1"/>
    <property type="molecule type" value="Genomic_DNA"/>
</dbReference>
<feature type="compositionally biased region" description="Polar residues" evidence="1">
    <location>
        <begin position="1"/>
        <end position="10"/>
    </location>
</feature>
<feature type="region of interest" description="Disordered" evidence="1">
    <location>
        <begin position="1"/>
        <end position="22"/>
    </location>
</feature>
<proteinExistence type="predicted"/>
<evidence type="ECO:0000256" key="1">
    <source>
        <dbReference type="SAM" id="MobiDB-lite"/>
    </source>
</evidence>
<sequence length="160" mass="17749">MPKKTVTSPKTAAPPEPDRLSKLESTVDTLATAINLLLQEKAPQKEETVENTPVQRQNDETDTNGKILPATWLAVLHKYLGKDFKFELHEGGPGAFGVKVIFPEHIDRRVGTERSTGPRDISMASPVRLASPVDDLTTWCKLIVQTIKKTPDHQDFTPLI</sequence>
<evidence type="ECO:0000313" key="3">
    <source>
        <dbReference type="EMBL" id="QJA74711.1"/>
    </source>
</evidence>
<dbReference type="EMBL" id="MT141202">
    <property type="protein sequence ID" value="QJA56141.1"/>
    <property type="molecule type" value="Genomic_DNA"/>
</dbReference>
<dbReference type="AlphaFoldDB" id="A0A6M3JZF7"/>